<organism evidence="1">
    <name type="scientific">uncultured bacterium A1Q1_fos_1815</name>
    <dbReference type="NCBI Taxonomy" id="1256553"/>
    <lineage>
        <taxon>Bacteria</taxon>
        <taxon>environmental samples</taxon>
    </lineage>
</organism>
<sequence>MAMRKPKAVISVLRFPLYQFPYCHFPYCHHVAQGGIQ</sequence>
<dbReference type="EMBL" id="JX649870">
    <property type="protein sequence ID" value="AGC71384.1"/>
    <property type="molecule type" value="Genomic_DNA"/>
</dbReference>
<reference evidence="1" key="1">
    <citation type="submission" date="2012-09" db="EMBL/GenBank/DDBJ databases">
        <title>Metagenomic Characterization of a Microbial Community in Wastewater Detects High Levels of Antibiotic Resistance.</title>
        <authorList>
            <person name="Abrams M."/>
            <person name="Caldwell A."/>
            <person name="Vandaei E."/>
            <person name="Lee W."/>
            <person name="Perrott J."/>
            <person name="Khan S.Y."/>
            <person name="Ta J."/>
            <person name="Romero D."/>
            <person name="Nguyen V."/>
            <person name="Pourmand N."/>
            <person name="Ouverney C.C."/>
        </authorList>
    </citation>
    <scope>NUCLEOTIDE SEQUENCE</scope>
</reference>
<dbReference type="AlphaFoldDB" id="L7VV90"/>
<protein>
    <submittedName>
        <fullName evidence="1">Uncharacterized protein</fullName>
    </submittedName>
</protein>
<accession>L7VV90</accession>
<name>L7VV90_9BACT</name>
<proteinExistence type="predicted"/>
<evidence type="ECO:0000313" key="1">
    <source>
        <dbReference type="EMBL" id="AGC71384.1"/>
    </source>
</evidence>